<accession>A0ABQ9ZD35</accession>
<dbReference type="Gene3D" id="3.80.10.10">
    <property type="entry name" value="Ribonuclease Inhibitor"/>
    <property type="match status" value="1"/>
</dbReference>
<dbReference type="PRINTS" id="PR00237">
    <property type="entry name" value="GPCRRHODOPSN"/>
</dbReference>
<evidence type="ECO:0000256" key="7">
    <source>
        <dbReference type="ARBA" id="ARBA00022989"/>
    </source>
</evidence>
<evidence type="ECO:0000256" key="9">
    <source>
        <dbReference type="ARBA" id="ARBA00023136"/>
    </source>
</evidence>
<evidence type="ECO:0000256" key="14">
    <source>
        <dbReference type="PROSITE-ProRule" id="PRU00124"/>
    </source>
</evidence>
<sequence>MYMEDKSETVSLQPTTFTAFVMRCILLGGLCIFCLMVTISIAIILLSQSRSCPLGTFRCLGNDSIGEIGVCLPRRLLCDGRSDCPDNSDENAYNCSDSHGELQSFINGKPANSPESTTPATTISPFVMDCWAKTYPPGCTCRYRTWLFCLDLDLISVPQVGARLSRLVLMNNSISRLSARDLESYDLQFMRLGDNLLEMIDGNALNEQRNLTKLMLGGNKLLDLHASTFKGLERLRWLLLDRNQLSNTSMEVFRPLTSLSWLDMSHNQLTLGPDNFFPHLESLKDLFLNNNRIQIIRNNTLASLVNLLLLDLNHNLIREIDEEAFVCLSQLNFLDLSNNMLEYVPESLFRFQQNLTQLRLGFNPIHHVPAGLFLPLANLRSLRLQDINIPEINKKMFTSLTQLDFAYFKNFLYCSYVTHAKKCQPLSDGVSSFLDLISHSAHRGFLWIIAILTIVGNALVLGGRNLAKTENRILAMFVKNLAAADMCIGIYLLCIGERDISFRGQYNQHAHQWMMSWQCTVIRVLAVSTSEVSLLLLTFMSVERFVSISQPFGERTLNFRAAFISTALIWLVGGALALIPVLYWSEMGSHHGSNGLCFPLHIHEPSALGWQYSAFLYIGINGSCVLVIVGVYTALFVSIRRTRTATPLAPNEIEIAVRFFFIVFTDCLCWMPTIVLKIMALANVYIPADLYAWLVVFILPVNSAINPLLYTFTTPTFRAAVRDFYHRFTVLRSDWTSAATSSIGLTTVGRGVRSSISFRNNDFNQSSAQANHQPSVTEEIGRPHIDMVLLDIRAETVVRQQVKNKSLWRSGTKPVNRFIGVESL</sequence>
<keyword evidence="6" id="KW-0677">Repeat</keyword>
<keyword evidence="4" id="KW-0433">Leucine-rich repeat</keyword>
<dbReference type="Pfam" id="PF00057">
    <property type="entry name" value="Ldl_recept_a"/>
    <property type="match status" value="1"/>
</dbReference>
<comment type="subcellular location">
    <subcellularLocation>
        <location evidence="1">Cell membrane</location>
        <topology evidence="1">Multi-pass membrane protein</topology>
    </subcellularLocation>
</comment>
<dbReference type="InterPro" id="IPR008112">
    <property type="entry name" value="Relaxin_rcpt"/>
</dbReference>
<feature type="transmembrane region" description="Helical" evidence="16">
    <location>
        <begin position="690"/>
        <end position="712"/>
    </location>
</feature>
<dbReference type="PROSITE" id="PS50068">
    <property type="entry name" value="LDLRA_2"/>
    <property type="match status" value="1"/>
</dbReference>
<keyword evidence="8 15" id="KW-0297">G-protein coupled receptor</keyword>
<dbReference type="InterPro" id="IPR023415">
    <property type="entry name" value="LDLR_class-A_CS"/>
</dbReference>
<dbReference type="Gene3D" id="4.10.400.10">
    <property type="entry name" value="Low-density Lipoprotein Receptor"/>
    <property type="match status" value="1"/>
</dbReference>
<keyword evidence="3" id="KW-1003">Cell membrane</keyword>
<dbReference type="Pfam" id="PF13855">
    <property type="entry name" value="LRR_8"/>
    <property type="match status" value="2"/>
</dbReference>
<gene>
    <name evidence="18" type="ORF">OUZ56_019942</name>
</gene>
<evidence type="ECO:0000313" key="18">
    <source>
        <dbReference type="EMBL" id="KAK4010811.1"/>
    </source>
</evidence>
<evidence type="ECO:0000256" key="1">
    <source>
        <dbReference type="ARBA" id="ARBA00004651"/>
    </source>
</evidence>
<feature type="transmembrane region" description="Helical" evidence="16">
    <location>
        <begin position="659"/>
        <end position="684"/>
    </location>
</feature>
<dbReference type="PROSITE" id="PS01209">
    <property type="entry name" value="LDLRA_1"/>
    <property type="match status" value="1"/>
</dbReference>
<dbReference type="CDD" id="cd00112">
    <property type="entry name" value="LDLa"/>
    <property type="match status" value="1"/>
</dbReference>
<dbReference type="SMART" id="SM00192">
    <property type="entry name" value="LDLa"/>
    <property type="match status" value="1"/>
</dbReference>
<keyword evidence="11 15" id="KW-0675">Receptor</keyword>
<organism evidence="18 19">
    <name type="scientific">Daphnia magna</name>
    <dbReference type="NCBI Taxonomy" id="35525"/>
    <lineage>
        <taxon>Eukaryota</taxon>
        <taxon>Metazoa</taxon>
        <taxon>Ecdysozoa</taxon>
        <taxon>Arthropoda</taxon>
        <taxon>Crustacea</taxon>
        <taxon>Branchiopoda</taxon>
        <taxon>Diplostraca</taxon>
        <taxon>Cladocera</taxon>
        <taxon>Anomopoda</taxon>
        <taxon>Daphniidae</taxon>
        <taxon>Daphnia</taxon>
    </lineage>
</organism>
<keyword evidence="12" id="KW-0325">Glycoprotein</keyword>
<evidence type="ECO:0000256" key="10">
    <source>
        <dbReference type="ARBA" id="ARBA00023157"/>
    </source>
</evidence>
<evidence type="ECO:0000256" key="6">
    <source>
        <dbReference type="ARBA" id="ARBA00022737"/>
    </source>
</evidence>
<dbReference type="PANTHER" id="PTHR24372:SF80">
    <property type="entry name" value="FI21465P1-RELATED"/>
    <property type="match status" value="1"/>
</dbReference>
<dbReference type="PROSITE" id="PS51450">
    <property type="entry name" value="LRR"/>
    <property type="match status" value="1"/>
</dbReference>
<dbReference type="InterPro" id="IPR001611">
    <property type="entry name" value="Leu-rich_rpt"/>
</dbReference>
<dbReference type="SMART" id="SM00369">
    <property type="entry name" value="LRR_TYP"/>
    <property type="match status" value="8"/>
</dbReference>
<keyword evidence="13 15" id="KW-0807">Transducer</keyword>
<dbReference type="PANTHER" id="PTHR24372">
    <property type="entry name" value="GLYCOPROTEIN HORMONE RECEPTOR"/>
    <property type="match status" value="1"/>
</dbReference>
<evidence type="ECO:0000256" key="4">
    <source>
        <dbReference type="ARBA" id="ARBA00022614"/>
    </source>
</evidence>
<feature type="domain" description="G-protein coupled receptors family 1 profile" evidence="17">
    <location>
        <begin position="456"/>
        <end position="710"/>
    </location>
</feature>
<dbReference type="PROSITE" id="PS00237">
    <property type="entry name" value="G_PROTEIN_RECEP_F1_1"/>
    <property type="match status" value="1"/>
</dbReference>
<comment type="caution">
    <text evidence="18">The sequence shown here is derived from an EMBL/GenBank/DDBJ whole genome shotgun (WGS) entry which is preliminary data.</text>
</comment>
<dbReference type="CDD" id="cd15137">
    <property type="entry name" value="7tmA_Relaxin_R"/>
    <property type="match status" value="1"/>
</dbReference>
<dbReference type="InterPro" id="IPR017452">
    <property type="entry name" value="GPCR_Rhodpsn_7TM"/>
</dbReference>
<feature type="transmembrane region" description="Helical" evidence="16">
    <location>
        <begin position="444"/>
        <end position="461"/>
    </location>
</feature>
<dbReference type="PRINTS" id="PR01739">
    <property type="entry name" value="RELAXINR"/>
</dbReference>
<feature type="transmembrane region" description="Helical" evidence="16">
    <location>
        <begin position="473"/>
        <end position="493"/>
    </location>
</feature>
<keyword evidence="19" id="KW-1185">Reference proteome</keyword>
<comment type="caution">
    <text evidence="14">Lacks conserved residue(s) required for the propagation of feature annotation.</text>
</comment>
<evidence type="ECO:0000313" key="19">
    <source>
        <dbReference type="Proteomes" id="UP001234178"/>
    </source>
</evidence>
<evidence type="ECO:0000256" key="11">
    <source>
        <dbReference type="ARBA" id="ARBA00023170"/>
    </source>
</evidence>
<keyword evidence="9 16" id="KW-0472">Membrane</keyword>
<proteinExistence type="inferred from homology"/>
<comment type="similarity">
    <text evidence="2 15">Belongs to the G-protein coupled receptor 1 family.</text>
</comment>
<dbReference type="InterPro" id="IPR036055">
    <property type="entry name" value="LDL_receptor-like_sf"/>
</dbReference>
<dbReference type="SUPFAM" id="SSF52058">
    <property type="entry name" value="L domain-like"/>
    <property type="match status" value="1"/>
</dbReference>
<dbReference type="EMBL" id="JAOYFB010000003">
    <property type="protein sequence ID" value="KAK4010811.1"/>
    <property type="molecule type" value="Genomic_DNA"/>
</dbReference>
<evidence type="ECO:0000256" key="13">
    <source>
        <dbReference type="ARBA" id="ARBA00023224"/>
    </source>
</evidence>
<dbReference type="InterPro" id="IPR032675">
    <property type="entry name" value="LRR_dom_sf"/>
</dbReference>
<evidence type="ECO:0000256" key="2">
    <source>
        <dbReference type="ARBA" id="ARBA00010663"/>
    </source>
</evidence>
<evidence type="ECO:0000256" key="5">
    <source>
        <dbReference type="ARBA" id="ARBA00022692"/>
    </source>
</evidence>
<keyword evidence="5 15" id="KW-0812">Transmembrane</keyword>
<dbReference type="InterPro" id="IPR000276">
    <property type="entry name" value="GPCR_Rhodpsn"/>
</dbReference>
<feature type="transmembrane region" description="Helical" evidence="16">
    <location>
        <begin position="614"/>
        <end position="639"/>
    </location>
</feature>
<evidence type="ECO:0000259" key="17">
    <source>
        <dbReference type="PROSITE" id="PS50262"/>
    </source>
</evidence>
<dbReference type="InterPro" id="IPR003591">
    <property type="entry name" value="Leu-rich_rpt_typical-subtyp"/>
</dbReference>
<keyword evidence="7 16" id="KW-1133">Transmembrane helix</keyword>
<evidence type="ECO:0000256" key="8">
    <source>
        <dbReference type="ARBA" id="ARBA00023040"/>
    </source>
</evidence>
<dbReference type="Pfam" id="PF00001">
    <property type="entry name" value="7tm_1"/>
    <property type="match status" value="1"/>
</dbReference>
<keyword evidence="10" id="KW-1015">Disulfide bond</keyword>
<feature type="transmembrane region" description="Helical" evidence="16">
    <location>
        <begin position="513"/>
        <end position="540"/>
    </location>
</feature>
<name>A0ABQ9ZD35_9CRUS</name>
<dbReference type="InterPro" id="IPR002172">
    <property type="entry name" value="LDrepeatLR_classA_rpt"/>
</dbReference>
<protein>
    <recommendedName>
        <fullName evidence="17">G-protein coupled receptors family 1 profile domain-containing protein</fullName>
    </recommendedName>
</protein>
<dbReference type="Proteomes" id="UP001234178">
    <property type="component" value="Unassembled WGS sequence"/>
</dbReference>
<evidence type="ECO:0000256" key="12">
    <source>
        <dbReference type="ARBA" id="ARBA00023180"/>
    </source>
</evidence>
<evidence type="ECO:0000256" key="15">
    <source>
        <dbReference type="RuleBase" id="RU000688"/>
    </source>
</evidence>
<evidence type="ECO:0000256" key="16">
    <source>
        <dbReference type="SAM" id="Phobius"/>
    </source>
</evidence>
<feature type="transmembrane region" description="Helical" evidence="16">
    <location>
        <begin position="561"/>
        <end position="584"/>
    </location>
</feature>
<dbReference type="SUPFAM" id="SSF57424">
    <property type="entry name" value="LDL receptor-like module"/>
    <property type="match status" value="1"/>
</dbReference>
<reference evidence="18 19" key="1">
    <citation type="journal article" date="2023" name="Nucleic Acids Res.">
        <title>The hologenome of Daphnia magna reveals possible DNA methylation and microbiome-mediated evolution of the host genome.</title>
        <authorList>
            <person name="Chaturvedi A."/>
            <person name="Li X."/>
            <person name="Dhandapani V."/>
            <person name="Marshall H."/>
            <person name="Kissane S."/>
            <person name="Cuenca-Cambronero M."/>
            <person name="Asole G."/>
            <person name="Calvet F."/>
            <person name="Ruiz-Romero M."/>
            <person name="Marangio P."/>
            <person name="Guigo R."/>
            <person name="Rago D."/>
            <person name="Mirbahai L."/>
            <person name="Eastwood N."/>
            <person name="Colbourne J.K."/>
            <person name="Zhou J."/>
            <person name="Mallon E."/>
            <person name="Orsini L."/>
        </authorList>
    </citation>
    <scope>NUCLEOTIDE SEQUENCE [LARGE SCALE GENOMIC DNA]</scope>
    <source>
        <strain evidence="18">LRV0_1</strain>
    </source>
</reference>
<dbReference type="PROSITE" id="PS50262">
    <property type="entry name" value="G_PROTEIN_RECEP_F1_2"/>
    <property type="match status" value="1"/>
</dbReference>
<dbReference type="SUPFAM" id="SSF81321">
    <property type="entry name" value="Family A G protein-coupled receptor-like"/>
    <property type="match status" value="1"/>
</dbReference>
<dbReference type="Gene3D" id="1.20.1070.10">
    <property type="entry name" value="Rhodopsin 7-helix transmembrane proteins"/>
    <property type="match status" value="1"/>
</dbReference>
<feature type="transmembrane region" description="Helical" evidence="16">
    <location>
        <begin position="20"/>
        <end position="46"/>
    </location>
</feature>
<evidence type="ECO:0000256" key="3">
    <source>
        <dbReference type="ARBA" id="ARBA00022475"/>
    </source>
</evidence>